<evidence type="ECO:0000313" key="3">
    <source>
        <dbReference type="Proteomes" id="UP000292564"/>
    </source>
</evidence>
<feature type="region of interest" description="Disordered" evidence="1">
    <location>
        <begin position="57"/>
        <end position="89"/>
    </location>
</feature>
<comment type="caution">
    <text evidence="2">The sequence shown here is derived from an EMBL/GenBank/DDBJ whole genome shotgun (WGS) entry which is preliminary data.</text>
</comment>
<dbReference type="OrthoDB" id="3394176at2"/>
<dbReference type="EMBL" id="SHKY01000002">
    <property type="protein sequence ID" value="RZU46695.1"/>
    <property type="molecule type" value="Genomic_DNA"/>
</dbReference>
<dbReference type="AlphaFoldDB" id="A0A4Q7Z9X5"/>
<sequence length="89" mass="10446">MTRRWVRFELPVMVCVDIDDHIEHEQVTTVVLGVDHEAITPARDTDGNYLIYDADAHRVHDDDPETTRRRQHPRQAWLTPGRNRHNPSP</sequence>
<name>A0A4Q7Z9X5_9ACTN</name>
<organism evidence="2 3">
    <name type="scientific">Krasilnikovia cinnamomea</name>
    <dbReference type="NCBI Taxonomy" id="349313"/>
    <lineage>
        <taxon>Bacteria</taxon>
        <taxon>Bacillati</taxon>
        <taxon>Actinomycetota</taxon>
        <taxon>Actinomycetes</taxon>
        <taxon>Micromonosporales</taxon>
        <taxon>Micromonosporaceae</taxon>
        <taxon>Krasilnikovia</taxon>
    </lineage>
</organism>
<gene>
    <name evidence="2" type="ORF">EV385_6772</name>
</gene>
<protein>
    <submittedName>
        <fullName evidence="2">Uncharacterized protein</fullName>
    </submittedName>
</protein>
<dbReference type="Proteomes" id="UP000292564">
    <property type="component" value="Unassembled WGS sequence"/>
</dbReference>
<evidence type="ECO:0000313" key="2">
    <source>
        <dbReference type="EMBL" id="RZU46695.1"/>
    </source>
</evidence>
<evidence type="ECO:0000256" key="1">
    <source>
        <dbReference type="SAM" id="MobiDB-lite"/>
    </source>
</evidence>
<proteinExistence type="predicted"/>
<dbReference type="RefSeq" id="WP_130513877.1">
    <property type="nucleotide sequence ID" value="NZ_SHKY01000002.1"/>
</dbReference>
<feature type="compositionally biased region" description="Basic and acidic residues" evidence="1">
    <location>
        <begin position="57"/>
        <end position="68"/>
    </location>
</feature>
<accession>A0A4Q7Z9X5</accession>
<reference evidence="2 3" key="1">
    <citation type="submission" date="2019-02" db="EMBL/GenBank/DDBJ databases">
        <title>Sequencing the genomes of 1000 actinobacteria strains.</title>
        <authorList>
            <person name="Klenk H.-P."/>
        </authorList>
    </citation>
    <scope>NUCLEOTIDE SEQUENCE [LARGE SCALE GENOMIC DNA]</scope>
    <source>
        <strain evidence="2 3">DSM 45162</strain>
    </source>
</reference>
<keyword evidence="3" id="KW-1185">Reference proteome</keyword>